<evidence type="ECO:0000313" key="13">
    <source>
        <dbReference type="Proteomes" id="UP000005953"/>
    </source>
</evidence>
<evidence type="ECO:0000256" key="2">
    <source>
        <dbReference type="ARBA" id="ARBA00004162"/>
    </source>
</evidence>
<evidence type="ECO:0000256" key="8">
    <source>
        <dbReference type="ARBA" id="ARBA00022989"/>
    </source>
</evidence>
<dbReference type="AlphaFoldDB" id="A4BKG6"/>
<accession>A4BKG6</accession>
<name>A4BKG6_9GAMM</name>
<keyword evidence="5 10" id="KW-0145">Chemotaxis</keyword>
<evidence type="ECO:0000313" key="12">
    <source>
        <dbReference type="EMBL" id="EAR07365.1"/>
    </source>
</evidence>
<evidence type="ECO:0000256" key="10">
    <source>
        <dbReference type="RuleBase" id="RU364125"/>
    </source>
</evidence>
<keyword evidence="6" id="KW-0812">Transmembrane</keyword>
<dbReference type="OrthoDB" id="7063251at2"/>
<dbReference type="GO" id="GO:0071978">
    <property type="term" value="P:bacterial-type flagellum-dependent swarming motility"/>
    <property type="evidence" value="ECO:0007669"/>
    <property type="project" value="TreeGrafter"/>
</dbReference>
<dbReference type="EMBL" id="AAOE01000045">
    <property type="protein sequence ID" value="EAR07365.1"/>
    <property type="molecule type" value="Genomic_DNA"/>
</dbReference>
<keyword evidence="12" id="KW-0966">Cell projection</keyword>
<dbReference type="STRING" id="314283.MED297_05414"/>
<evidence type="ECO:0000256" key="4">
    <source>
        <dbReference type="ARBA" id="ARBA00022475"/>
    </source>
</evidence>
<dbReference type="RefSeq" id="WP_008048233.1">
    <property type="nucleotide sequence ID" value="NZ_CH724155.1"/>
</dbReference>
<keyword evidence="12" id="KW-0282">Flagellum</keyword>
<evidence type="ECO:0000256" key="5">
    <source>
        <dbReference type="ARBA" id="ARBA00022500"/>
    </source>
</evidence>
<evidence type="ECO:0000256" key="1">
    <source>
        <dbReference type="ARBA" id="ARBA00002254"/>
    </source>
</evidence>
<proteinExistence type="inferred from homology"/>
<keyword evidence="11" id="KW-0732">Signal</keyword>
<comment type="subcellular location">
    <subcellularLocation>
        <location evidence="10">Cell inner membrane</location>
    </subcellularLocation>
    <subcellularLocation>
        <location evidence="2">Cell membrane</location>
        <topology evidence="2">Single-pass membrane protein</topology>
    </subcellularLocation>
</comment>
<comment type="similarity">
    <text evidence="3 10">Belongs to the FliL family.</text>
</comment>
<keyword evidence="13" id="KW-1185">Reference proteome</keyword>
<sequence length="141" mass="15871">MQRLKNRTTGYVRYLLPLIVSLAMSGHLSATPAAVGPSYVDLEPAFTLNYGDPMRTRYLQASITLRVRDQAAALEVTAHSDAIRHIIIMLFARQPEEKIRTAAGRDDILEQALRELQDLMLKETGKTLIDRVLFTSFVLQT</sequence>
<dbReference type="Pfam" id="PF03748">
    <property type="entry name" value="FliL"/>
    <property type="match status" value="1"/>
</dbReference>
<reference evidence="12 13" key="1">
    <citation type="submission" date="2006-02" db="EMBL/GenBank/DDBJ databases">
        <authorList>
            <person name="Pinhassi J."/>
            <person name="Pedros-Alio C."/>
            <person name="Ferriera S."/>
            <person name="Johnson J."/>
            <person name="Kravitz S."/>
            <person name="Halpern A."/>
            <person name="Remington K."/>
            <person name="Beeson K."/>
            <person name="Tran B."/>
            <person name="Rogers Y.-H."/>
            <person name="Friedman R."/>
            <person name="Venter J.C."/>
        </authorList>
    </citation>
    <scope>NUCLEOTIDE SEQUENCE [LARGE SCALE GENOMIC DNA]</scope>
    <source>
        <strain evidence="12 13">MED297</strain>
    </source>
</reference>
<comment type="caution">
    <text evidence="12">The sequence shown here is derived from an EMBL/GenBank/DDBJ whole genome shotgun (WGS) entry which is preliminary data.</text>
</comment>
<organism evidence="12 13">
    <name type="scientific">Reinekea blandensis MED297</name>
    <dbReference type="NCBI Taxonomy" id="314283"/>
    <lineage>
        <taxon>Bacteria</taxon>
        <taxon>Pseudomonadati</taxon>
        <taxon>Pseudomonadota</taxon>
        <taxon>Gammaproteobacteria</taxon>
        <taxon>Oceanospirillales</taxon>
        <taxon>Saccharospirillaceae</taxon>
        <taxon>Reinekea</taxon>
    </lineage>
</organism>
<evidence type="ECO:0000256" key="11">
    <source>
        <dbReference type="SAM" id="SignalP"/>
    </source>
</evidence>
<protein>
    <recommendedName>
        <fullName evidence="10">Flagellar protein FliL</fullName>
    </recommendedName>
</protein>
<dbReference type="GO" id="GO:0006935">
    <property type="term" value="P:chemotaxis"/>
    <property type="evidence" value="ECO:0007669"/>
    <property type="project" value="UniProtKB-KW"/>
</dbReference>
<dbReference type="PANTHER" id="PTHR35091">
    <property type="entry name" value="FLAGELLAR PROTEIN FLIL"/>
    <property type="match status" value="1"/>
</dbReference>
<dbReference type="Proteomes" id="UP000005953">
    <property type="component" value="Unassembled WGS sequence"/>
</dbReference>
<dbReference type="GO" id="GO:0009425">
    <property type="term" value="C:bacterial-type flagellum basal body"/>
    <property type="evidence" value="ECO:0007669"/>
    <property type="project" value="InterPro"/>
</dbReference>
<comment type="function">
    <text evidence="1 10">Controls the rotational direction of flagella during chemotaxis.</text>
</comment>
<keyword evidence="8" id="KW-1133">Transmembrane helix</keyword>
<keyword evidence="7 10" id="KW-0283">Flagellar rotation</keyword>
<evidence type="ECO:0000256" key="3">
    <source>
        <dbReference type="ARBA" id="ARBA00008281"/>
    </source>
</evidence>
<feature type="chain" id="PRO_5002665251" description="Flagellar protein FliL" evidence="11">
    <location>
        <begin position="31"/>
        <end position="141"/>
    </location>
</feature>
<feature type="signal peptide" evidence="11">
    <location>
        <begin position="1"/>
        <end position="30"/>
    </location>
</feature>
<keyword evidence="9 10" id="KW-0472">Membrane</keyword>
<gene>
    <name evidence="12" type="ORF">MED297_05414</name>
</gene>
<keyword evidence="12" id="KW-0969">Cilium</keyword>
<dbReference type="GO" id="GO:0005886">
    <property type="term" value="C:plasma membrane"/>
    <property type="evidence" value="ECO:0007669"/>
    <property type="project" value="UniProtKB-SubCell"/>
</dbReference>
<evidence type="ECO:0000256" key="7">
    <source>
        <dbReference type="ARBA" id="ARBA00022779"/>
    </source>
</evidence>
<keyword evidence="10" id="KW-0997">Cell inner membrane</keyword>
<evidence type="ECO:0000256" key="6">
    <source>
        <dbReference type="ARBA" id="ARBA00022692"/>
    </source>
</evidence>
<dbReference type="PANTHER" id="PTHR35091:SF2">
    <property type="entry name" value="FLAGELLAR PROTEIN FLIL"/>
    <property type="match status" value="1"/>
</dbReference>
<dbReference type="InterPro" id="IPR005503">
    <property type="entry name" value="FliL"/>
</dbReference>
<evidence type="ECO:0000256" key="9">
    <source>
        <dbReference type="ARBA" id="ARBA00023136"/>
    </source>
</evidence>
<dbReference type="HOGENOM" id="CLU_099018_10_2_6"/>
<keyword evidence="4" id="KW-1003">Cell membrane</keyword>